<protein>
    <submittedName>
        <fullName evidence="5">DNA-binding CsgD family transcriptional regulator</fullName>
    </submittedName>
</protein>
<keyword evidence="6" id="KW-1185">Reference proteome</keyword>
<dbReference type="PROSITE" id="PS00622">
    <property type="entry name" value="HTH_LUXR_1"/>
    <property type="match status" value="1"/>
</dbReference>
<dbReference type="Pfam" id="PF00196">
    <property type="entry name" value="GerE"/>
    <property type="match status" value="1"/>
</dbReference>
<proteinExistence type="predicted"/>
<organism evidence="5 6">
    <name type="scientific">Varunaivibrio sulfuroxidans</name>
    <dbReference type="NCBI Taxonomy" id="1773489"/>
    <lineage>
        <taxon>Bacteria</taxon>
        <taxon>Pseudomonadati</taxon>
        <taxon>Pseudomonadota</taxon>
        <taxon>Alphaproteobacteria</taxon>
        <taxon>Rhodospirillales</taxon>
        <taxon>Magnetovibrionaceae</taxon>
        <taxon>Varunaivibrio</taxon>
    </lineage>
</organism>
<evidence type="ECO:0000256" key="3">
    <source>
        <dbReference type="ARBA" id="ARBA00023163"/>
    </source>
</evidence>
<dbReference type="PANTHER" id="PTHR44688">
    <property type="entry name" value="DNA-BINDING TRANSCRIPTIONAL ACTIVATOR DEVR_DOSR"/>
    <property type="match status" value="1"/>
</dbReference>
<keyword evidence="1" id="KW-0805">Transcription regulation</keyword>
<dbReference type="EMBL" id="SLZW01000003">
    <property type="protein sequence ID" value="TCS63680.1"/>
    <property type="molecule type" value="Genomic_DNA"/>
</dbReference>
<evidence type="ECO:0000313" key="5">
    <source>
        <dbReference type="EMBL" id="TCS63680.1"/>
    </source>
</evidence>
<dbReference type="CDD" id="cd06170">
    <property type="entry name" value="LuxR_C_like"/>
    <property type="match status" value="1"/>
</dbReference>
<dbReference type="SMART" id="SM00421">
    <property type="entry name" value="HTH_LUXR"/>
    <property type="match status" value="1"/>
</dbReference>
<dbReference type="InterPro" id="IPR016032">
    <property type="entry name" value="Sig_transdc_resp-reg_C-effctor"/>
</dbReference>
<sequence>MEAAERKQNVAALKDDEAWVRARLAYHDSDDTFDSFFEHVMLDGRIIDVHEKRDQQGKITSIYSDVTHIKRMLAPNLAKALAPREVECLLWLSEGLRTDQIAYKLGIQPVTVSFHLRNARLKLGSKTREQMVAIAVKHKII</sequence>
<evidence type="ECO:0000259" key="4">
    <source>
        <dbReference type="PROSITE" id="PS50043"/>
    </source>
</evidence>
<keyword evidence="2 5" id="KW-0238">DNA-binding</keyword>
<dbReference type="PROSITE" id="PS50043">
    <property type="entry name" value="HTH_LUXR_2"/>
    <property type="match status" value="1"/>
</dbReference>
<feature type="domain" description="HTH luxR-type" evidence="4">
    <location>
        <begin position="74"/>
        <end position="139"/>
    </location>
</feature>
<evidence type="ECO:0000313" key="6">
    <source>
        <dbReference type="Proteomes" id="UP000295304"/>
    </source>
</evidence>
<dbReference type="GO" id="GO:0003677">
    <property type="term" value="F:DNA binding"/>
    <property type="evidence" value="ECO:0007669"/>
    <property type="project" value="UniProtKB-KW"/>
</dbReference>
<evidence type="ECO:0000256" key="1">
    <source>
        <dbReference type="ARBA" id="ARBA00023015"/>
    </source>
</evidence>
<dbReference type="InterPro" id="IPR036388">
    <property type="entry name" value="WH-like_DNA-bd_sf"/>
</dbReference>
<dbReference type="InterPro" id="IPR000792">
    <property type="entry name" value="Tscrpt_reg_LuxR_C"/>
</dbReference>
<evidence type="ECO:0000256" key="2">
    <source>
        <dbReference type="ARBA" id="ARBA00023125"/>
    </source>
</evidence>
<accession>A0A4R3JG44</accession>
<dbReference type="GO" id="GO:0006355">
    <property type="term" value="P:regulation of DNA-templated transcription"/>
    <property type="evidence" value="ECO:0007669"/>
    <property type="project" value="InterPro"/>
</dbReference>
<dbReference type="AlphaFoldDB" id="A0A4R3JG44"/>
<dbReference type="PANTHER" id="PTHR44688:SF16">
    <property type="entry name" value="DNA-BINDING TRANSCRIPTIONAL ACTIVATOR DEVR_DOSR"/>
    <property type="match status" value="1"/>
</dbReference>
<gene>
    <name evidence="5" type="ORF">EDD55_103304</name>
</gene>
<name>A0A4R3JG44_9PROT</name>
<reference evidence="5 6" key="1">
    <citation type="submission" date="2019-03" db="EMBL/GenBank/DDBJ databases">
        <title>Genomic Encyclopedia of Type Strains, Phase IV (KMG-IV): sequencing the most valuable type-strain genomes for metagenomic binning, comparative biology and taxonomic classification.</title>
        <authorList>
            <person name="Goeker M."/>
        </authorList>
    </citation>
    <scope>NUCLEOTIDE SEQUENCE [LARGE SCALE GENOMIC DNA]</scope>
    <source>
        <strain evidence="5 6">DSM 101688</strain>
    </source>
</reference>
<keyword evidence="3" id="KW-0804">Transcription</keyword>
<dbReference type="SUPFAM" id="SSF46894">
    <property type="entry name" value="C-terminal effector domain of the bipartite response regulators"/>
    <property type="match status" value="1"/>
</dbReference>
<dbReference type="Gene3D" id="1.10.10.10">
    <property type="entry name" value="Winged helix-like DNA-binding domain superfamily/Winged helix DNA-binding domain"/>
    <property type="match status" value="1"/>
</dbReference>
<dbReference type="PRINTS" id="PR00038">
    <property type="entry name" value="HTHLUXR"/>
</dbReference>
<comment type="caution">
    <text evidence="5">The sequence shown here is derived from an EMBL/GenBank/DDBJ whole genome shotgun (WGS) entry which is preliminary data.</text>
</comment>
<dbReference type="Proteomes" id="UP000295304">
    <property type="component" value="Unassembled WGS sequence"/>
</dbReference>